<dbReference type="Pfam" id="PF13715">
    <property type="entry name" value="CarbopepD_reg_2"/>
    <property type="match status" value="1"/>
</dbReference>
<keyword evidence="13" id="KW-1185">Reference proteome</keyword>
<keyword evidence="2 7" id="KW-0813">Transport</keyword>
<dbReference type="KEGG" id="fat:DVK85_11635"/>
<organism evidence="12 13">
    <name type="scientific">Flavobacterium arcticum</name>
    <dbReference type="NCBI Taxonomy" id="1784713"/>
    <lineage>
        <taxon>Bacteria</taxon>
        <taxon>Pseudomonadati</taxon>
        <taxon>Bacteroidota</taxon>
        <taxon>Flavobacteriia</taxon>
        <taxon>Flavobacteriales</taxon>
        <taxon>Flavobacteriaceae</taxon>
        <taxon>Flavobacterium</taxon>
    </lineage>
</organism>
<dbReference type="PROSITE" id="PS52016">
    <property type="entry name" value="TONB_DEPENDENT_REC_3"/>
    <property type="match status" value="1"/>
</dbReference>
<name>A0A345HE35_9FLAO</name>
<dbReference type="Proteomes" id="UP000253951">
    <property type="component" value="Chromosome"/>
</dbReference>
<gene>
    <name evidence="12" type="ORF">DVK85_11635</name>
</gene>
<evidence type="ECO:0000313" key="12">
    <source>
        <dbReference type="EMBL" id="AXG74845.1"/>
    </source>
</evidence>
<dbReference type="Pfam" id="PF14905">
    <property type="entry name" value="OMP_b-brl_3"/>
    <property type="match status" value="1"/>
</dbReference>
<dbReference type="Gene3D" id="2.60.40.1120">
    <property type="entry name" value="Carboxypeptidase-like, regulatory domain"/>
    <property type="match status" value="1"/>
</dbReference>
<evidence type="ECO:0000313" key="13">
    <source>
        <dbReference type="Proteomes" id="UP000253951"/>
    </source>
</evidence>
<dbReference type="InterPro" id="IPR008969">
    <property type="entry name" value="CarboxyPept-like_regulatory"/>
</dbReference>
<feature type="domain" description="TonB-dependent receptor plug" evidence="10">
    <location>
        <begin position="143"/>
        <end position="221"/>
    </location>
</feature>
<reference evidence="12 13" key="1">
    <citation type="submission" date="2018-07" db="EMBL/GenBank/DDBJ databases">
        <title>Complete genome sequence of Flavobacterium arcticum type strain SM1502T.</title>
        <authorList>
            <person name="Li Y."/>
            <person name="Li D.-D."/>
        </authorList>
    </citation>
    <scope>NUCLEOTIDE SEQUENCE [LARGE SCALE GENOMIC DNA]</scope>
    <source>
        <strain evidence="12 13">SM1502</strain>
    </source>
</reference>
<evidence type="ECO:0000256" key="7">
    <source>
        <dbReference type="PROSITE-ProRule" id="PRU01360"/>
    </source>
</evidence>
<dbReference type="OrthoDB" id="8764943at2"/>
<keyword evidence="4 7" id="KW-0812">Transmembrane</keyword>
<keyword evidence="9" id="KW-0732">Signal</keyword>
<evidence type="ECO:0000256" key="5">
    <source>
        <dbReference type="ARBA" id="ARBA00023136"/>
    </source>
</evidence>
<sequence>MKKLHTVLVLLFVLSSAFTFAQGKVKITGKIIEQETKQPLEFATVTIQTTDNVTVNGGLTDVNGEYNIDVPPGTYNIKFDFISFESSVISNKEVSSNINLGVTAMAPDATLLNEVEIVAERSTVDIKLDKRVYNVGKDMIVKGGSVSDVLDNVPSVTVDVEGNVSLRGNESVTILIDGRPSSLAGSNIAEVLRVLPADSVEKVEVITNPSARYDAEGGGGIINIVLRKGKANGFNGSIVASTGIPDNHGISANLNYRSDNYNLFSNLGYNYRNSPGNYFTDAEYFDEDGNTASFVNEKRDNERKRKGYNASFGMDLFLNKSTTWTNSISLRNSNGDNPTDTYYDYYTADGTYDKTRYRFNLEDEEDKNIQFSTNLVKKFNEDGHELSINGSFAKSTDYETAQIDDVVLGTTTPDIDNTYQRTLNDEDEKRGLVQADYVLPFGEGSQFEAGYRGSFVDLTTNAKTETLESNAWIIDPNYTSLLEYKENVHALYMQYGSKFGKFSYLLGLRWEDSDIEVNLLSNDNYNNKKYNNFFPSAFLTYEFIEGTSASISYSRRINRPRGRFINPFSSLASNINIFTGNPDLNPSMTDAFDLGFLKKWDKITFSTSAYINVTNDSFQFVRRESGDFVTQTVGGADIIDENNEVVEVVDGADIRTPVILTTPINLAKEYRFGFEFNINYTPYRWWRLNSNFNFFRNEIDGDYTYTDFQGDVVTQNFDNTNYSWFTRINSKVNLPLKIDWQLNADYRGPRKNAQSDYKGIFSANTAISKDVLKERATISLNVSDIFNSRKRKLNSSLAQVDSYTEMQWRERQVTLSFTYRFNTKKNDKEQRGSQQGEGSDDFMGGK</sequence>
<dbReference type="PANTHER" id="PTHR40980">
    <property type="entry name" value="PLUG DOMAIN-CONTAINING PROTEIN"/>
    <property type="match status" value="1"/>
</dbReference>
<evidence type="ECO:0000259" key="11">
    <source>
        <dbReference type="Pfam" id="PF14905"/>
    </source>
</evidence>
<keyword evidence="5 7" id="KW-0472">Membrane</keyword>
<dbReference type="PANTHER" id="PTHR40980:SF4">
    <property type="entry name" value="TONB-DEPENDENT RECEPTOR-LIKE BETA-BARREL DOMAIN-CONTAINING PROTEIN"/>
    <property type="match status" value="1"/>
</dbReference>
<dbReference type="InterPro" id="IPR036942">
    <property type="entry name" value="Beta-barrel_TonB_sf"/>
</dbReference>
<dbReference type="InterPro" id="IPR041700">
    <property type="entry name" value="OMP_b-brl_3"/>
</dbReference>
<comment type="similarity">
    <text evidence="7">Belongs to the TonB-dependent receptor family.</text>
</comment>
<comment type="subcellular location">
    <subcellularLocation>
        <location evidence="1 7">Cell outer membrane</location>
        <topology evidence="1 7">Multi-pass membrane protein</topology>
    </subcellularLocation>
</comment>
<evidence type="ECO:0000259" key="10">
    <source>
        <dbReference type="Pfam" id="PF07715"/>
    </source>
</evidence>
<evidence type="ECO:0000256" key="4">
    <source>
        <dbReference type="ARBA" id="ARBA00022692"/>
    </source>
</evidence>
<keyword evidence="6 7" id="KW-0998">Cell outer membrane</keyword>
<accession>A0A345HE35</accession>
<protein>
    <submittedName>
        <fullName evidence="12">TonB-dependent receptor</fullName>
    </submittedName>
</protein>
<feature type="chain" id="PRO_5016715748" evidence="9">
    <location>
        <begin position="22"/>
        <end position="846"/>
    </location>
</feature>
<feature type="region of interest" description="Disordered" evidence="8">
    <location>
        <begin position="825"/>
        <end position="846"/>
    </location>
</feature>
<evidence type="ECO:0000256" key="1">
    <source>
        <dbReference type="ARBA" id="ARBA00004571"/>
    </source>
</evidence>
<keyword evidence="12" id="KW-0675">Receptor</keyword>
<evidence type="ECO:0000256" key="8">
    <source>
        <dbReference type="SAM" id="MobiDB-lite"/>
    </source>
</evidence>
<evidence type="ECO:0000256" key="9">
    <source>
        <dbReference type="SAM" id="SignalP"/>
    </source>
</evidence>
<dbReference type="EMBL" id="CP031188">
    <property type="protein sequence ID" value="AXG74845.1"/>
    <property type="molecule type" value="Genomic_DNA"/>
</dbReference>
<dbReference type="Gene3D" id="2.170.130.10">
    <property type="entry name" value="TonB-dependent receptor, plug domain"/>
    <property type="match status" value="1"/>
</dbReference>
<dbReference type="SUPFAM" id="SSF56935">
    <property type="entry name" value="Porins"/>
    <property type="match status" value="1"/>
</dbReference>
<dbReference type="SUPFAM" id="SSF49464">
    <property type="entry name" value="Carboxypeptidase regulatory domain-like"/>
    <property type="match status" value="1"/>
</dbReference>
<evidence type="ECO:0000256" key="2">
    <source>
        <dbReference type="ARBA" id="ARBA00022448"/>
    </source>
</evidence>
<evidence type="ECO:0000256" key="3">
    <source>
        <dbReference type="ARBA" id="ARBA00022452"/>
    </source>
</evidence>
<dbReference type="Pfam" id="PF07715">
    <property type="entry name" value="Plug"/>
    <property type="match status" value="1"/>
</dbReference>
<feature type="signal peptide" evidence="9">
    <location>
        <begin position="1"/>
        <end position="21"/>
    </location>
</feature>
<dbReference type="InterPro" id="IPR039426">
    <property type="entry name" value="TonB-dep_rcpt-like"/>
</dbReference>
<dbReference type="InterPro" id="IPR012910">
    <property type="entry name" value="Plug_dom"/>
</dbReference>
<dbReference type="InterPro" id="IPR037066">
    <property type="entry name" value="Plug_dom_sf"/>
</dbReference>
<proteinExistence type="inferred from homology"/>
<evidence type="ECO:0000256" key="6">
    <source>
        <dbReference type="ARBA" id="ARBA00023237"/>
    </source>
</evidence>
<dbReference type="Gene3D" id="2.40.170.20">
    <property type="entry name" value="TonB-dependent receptor, beta-barrel domain"/>
    <property type="match status" value="1"/>
</dbReference>
<keyword evidence="3 7" id="KW-1134">Transmembrane beta strand</keyword>
<feature type="domain" description="Outer membrane protein beta-barrel" evidence="11">
    <location>
        <begin position="377"/>
        <end position="819"/>
    </location>
</feature>
<dbReference type="RefSeq" id="WP_114678603.1">
    <property type="nucleotide sequence ID" value="NZ_CP031188.1"/>
</dbReference>
<dbReference type="GO" id="GO:0009279">
    <property type="term" value="C:cell outer membrane"/>
    <property type="evidence" value="ECO:0007669"/>
    <property type="project" value="UniProtKB-SubCell"/>
</dbReference>
<dbReference type="AlphaFoldDB" id="A0A345HE35"/>